<dbReference type="Pfam" id="PF13640">
    <property type="entry name" value="2OG-FeII_Oxy_3"/>
    <property type="match status" value="1"/>
</dbReference>
<feature type="domain" description="Fe2OG dioxygenase" evidence="1">
    <location>
        <begin position="29"/>
        <end position="140"/>
    </location>
</feature>
<dbReference type="InterPro" id="IPR005123">
    <property type="entry name" value="Oxoglu/Fe-dep_dioxygenase_dom"/>
</dbReference>
<dbReference type="AlphaFoldDB" id="A0A382VKP6"/>
<protein>
    <recommendedName>
        <fullName evidence="1">Fe2OG dioxygenase domain-containing protein</fullName>
    </recommendedName>
</protein>
<reference evidence="2" key="1">
    <citation type="submission" date="2018-05" db="EMBL/GenBank/DDBJ databases">
        <authorList>
            <person name="Lanie J.A."/>
            <person name="Ng W.-L."/>
            <person name="Kazmierczak K.M."/>
            <person name="Andrzejewski T.M."/>
            <person name="Davidsen T.M."/>
            <person name="Wayne K.J."/>
            <person name="Tettelin H."/>
            <person name="Glass J.I."/>
            <person name="Rusch D."/>
            <person name="Podicherti R."/>
            <person name="Tsui H.-C.T."/>
            <person name="Winkler M.E."/>
        </authorList>
    </citation>
    <scope>NUCLEOTIDE SEQUENCE</scope>
</reference>
<evidence type="ECO:0000259" key="1">
    <source>
        <dbReference type="PROSITE" id="PS51471"/>
    </source>
</evidence>
<name>A0A382VKP6_9ZZZZ</name>
<dbReference type="PROSITE" id="PS51471">
    <property type="entry name" value="FE2OG_OXY"/>
    <property type="match status" value="1"/>
</dbReference>
<sequence>TEEKWVLDEITPYMHEANKASGWRYNTYYAEAMQITKYEKGGFYGWHKDGKGDNFSVYNMPENGYMHDKVRKLSMSVSLNEDFEGGDLEFSFYKQEKCHIETVKTNKLGNIVIFPSYQEHRITPVTKGTRYALVVWFIGPPFV</sequence>
<dbReference type="Gene3D" id="2.60.120.620">
    <property type="entry name" value="q2cbj1_9rhob like domain"/>
    <property type="match status" value="1"/>
</dbReference>
<proteinExistence type="predicted"/>
<dbReference type="EMBL" id="UINC01152419">
    <property type="protein sequence ID" value="SVD46595.1"/>
    <property type="molecule type" value="Genomic_DNA"/>
</dbReference>
<organism evidence="2">
    <name type="scientific">marine metagenome</name>
    <dbReference type="NCBI Taxonomy" id="408172"/>
    <lineage>
        <taxon>unclassified sequences</taxon>
        <taxon>metagenomes</taxon>
        <taxon>ecological metagenomes</taxon>
    </lineage>
</organism>
<gene>
    <name evidence="2" type="ORF">METZ01_LOCUS399449</name>
</gene>
<accession>A0A382VKP6</accession>
<dbReference type="InterPro" id="IPR044862">
    <property type="entry name" value="Pro_4_hyd_alph_FE2OG_OXY"/>
</dbReference>
<evidence type="ECO:0000313" key="2">
    <source>
        <dbReference type="EMBL" id="SVD46595.1"/>
    </source>
</evidence>
<feature type="non-terminal residue" evidence="2">
    <location>
        <position position="1"/>
    </location>
</feature>